<keyword evidence="2" id="KW-1185">Reference proteome</keyword>
<protein>
    <submittedName>
        <fullName evidence="1">Uncharacterized protein</fullName>
    </submittedName>
</protein>
<proteinExistence type="predicted"/>
<evidence type="ECO:0000313" key="2">
    <source>
        <dbReference type="Proteomes" id="UP001302126"/>
    </source>
</evidence>
<gene>
    <name evidence="1" type="ORF">QBC35DRAFT_500343</name>
</gene>
<dbReference type="Proteomes" id="UP001302126">
    <property type="component" value="Unassembled WGS sequence"/>
</dbReference>
<name>A0AAN6WSX5_9PEZI</name>
<dbReference type="EMBL" id="MU864415">
    <property type="protein sequence ID" value="KAK4186815.1"/>
    <property type="molecule type" value="Genomic_DNA"/>
</dbReference>
<organism evidence="1 2">
    <name type="scientific">Podospora australis</name>
    <dbReference type="NCBI Taxonomy" id="1536484"/>
    <lineage>
        <taxon>Eukaryota</taxon>
        <taxon>Fungi</taxon>
        <taxon>Dikarya</taxon>
        <taxon>Ascomycota</taxon>
        <taxon>Pezizomycotina</taxon>
        <taxon>Sordariomycetes</taxon>
        <taxon>Sordariomycetidae</taxon>
        <taxon>Sordariales</taxon>
        <taxon>Podosporaceae</taxon>
        <taxon>Podospora</taxon>
    </lineage>
</organism>
<sequence>MSTPNFAPAFSSQESLQTIEIRNIDPEKLADKLKVVFKGRPVRVQMRHDVYCIRGAPRNLRQEEIAECSFIIDKTPTVNLQHPSRRREWGSRLFRNSREAT</sequence>
<dbReference type="AlphaFoldDB" id="A0AAN6WSX5"/>
<accession>A0AAN6WSX5</accession>
<evidence type="ECO:0000313" key="1">
    <source>
        <dbReference type="EMBL" id="KAK4186815.1"/>
    </source>
</evidence>
<comment type="caution">
    <text evidence="1">The sequence shown here is derived from an EMBL/GenBank/DDBJ whole genome shotgun (WGS) entry which is preliminary data.</text>
</comment>
<reference evidence="1" key="1">
    <citation type="journal article" date="2023" name="Mol. Phylogenet. Evol.">
        <title>Genome-scale phylogeny and comparative genomics of the fungal order Sordariales.</title>
        <authorList>
            <person name="Hensen N."/>
            <person name="Bonometti L."/>
            <person name="Westerberg I."/>
            <person name="Brannstrom I.O."/>
            <person name="Guillou S."/>
            <person name="Cros-Aarteil S."/>
            <person name="Calhoun S."/>
            <person name="Haridas S."/>
            <person name="Kuo A."/>
            <person name="Mondo S."/>
            <person name="Pangilinan J."/>
            <person name="Riley R."/>
            <person name="LaButti K."/>
            <person name="Andreopoulos B."/>
            <person name="Lipzen A."/>
            <person name="Chen C."/>
            <person name="Yan M."/>
            <person name="Daum C."/>
            <person name="Ng V."/>
            <person name="Clum A."/>
            <person name="Steindorff A."/>
            <person name="Ohm R.A."/>
            <person name="Martin F."/>
            <person name="Silar P."/>
            <person name="Natvig D.O."/>
            <person name="Lalanne C."/>
            <person name="Gautier V."/>
            <person name="Ament-Velasquez S.L."/>
            <person name="Kruys A."/>
            <person name="Hutchinson M.I."/>
            <person name="Powell A.J."/>
            <person name="Barry K."/>
            <person name="Miller A.N."/>
            <person name="Grigoriev I.V."/>
            <person name="Debuchy R."/>
            <person name="Gladieux P."/>
            <person name="Hiltunen Thoren M."/>
            <person name="Johannesson H."/>
        </authorList>
    </citation>
    <scope>NUCLEOTIDE SEQUENCE</scope>
    <source>
        <strain evidence="1">PSN309</strain>
    </source>
</reference>
<reference evidence="1" key="2">
    <citation type="submission" date="2023-05" db="EMBL/GenBank/DDBJ databases">
        <authorList>
            <consortium name="Lawrence Berkeley National Laboratory"/>
            <person name="Steindorff A."/>
            <person name="Hensen N."/>
            <person name="Bonometti L."/>
            <person name="Westerberg I."/>
            <person name="Brannstrom I.O."/>
            <person name="Guillou S."/>
            <person name="Cros-Aarteil S."/>
            <person name="Calhoun S."/>
            <person name="Haridas S."/>
            <person name="Kuo A."/>
            <person name="Mondo S."/>
            <person name="Pangilinan J."/>
            <person name="Riley R."/>
            <person name="Labutti K."/>
            <person name="Andreopoulos B."/>
            <person name="Lipzen A."/>
            <person name="Chen C."/>
            <person name="Yanf M."/>
            <person name="Daum C."/>
            <person name="Ng V."/>
            <person name="Clum A."/>
            <person name="Ohm R."/>
            <person name="Martin F."/>
            <person name="Silar P."/>
            <person name="Natvig D."/>
            <person name="Lalanne C."/>
            <person name="Gautier V."/>
            <person name="Ament-Velasquez S.L."/>
            <person name="Kruys A."/>
            <person name="Hutchinson M.I."/>
            <person name="Powell A.J."/>
            <person name="Barry K."/>
            <person name="Miller A.N."/>
            <person name="Grigoriev I.V."/>
            <person name="Debuchy R."/>
            <person name="Gladieux P."/>
            <person name="Thoren M.H."/>
            <person name="Johannesson H."/>
        </authorList>
    </citation>
    <scope>NUCLEOTIDE SEQUENCE</scope>
    <source>
        <strain evidence="1">PSN309</strain>
    </source>
</reference>